<dbReference type="GeneID" id="87845408"/>
<comment type="caution">
    <text evidence="2">The sequence shown here is derived from an EMBL/GenBank/DDBJ whole genome shotgun (WGS) entry which is preliminary data.</text>
</comment>
<name>A0AAE0H5N0_9PEZI</name>
<feature type="region of interest" description="Disordered" evidence="1">
    <location>
        <begin position="190"/>
        <end position="261"/>
    </location>
</feature>
<feature type="compositionally biased region" description="Polar residues" evidence="1">
    <location>
        <begin position="211"/>
        <end position="230"/>
    </location>
</feature>
<keyword evidence="3" id="KW-1185">Reference proteome</keyword>
<gene>
    <name evidence="2" type="ORF">B0H64DRAFT_57380</name>
</gene>
<evidence type="ECO:0000313" key="2">
    <source>
        <dbReference type="EMBL" id="KAK3290392.1"/>
    </source>
</evidence>
<proteinExistence type="predicted"/>
<organism evidence="2 3">
    <name type="scientific">Chaetomium fimeti</name>
    <dbReference type="NCBI Taxonomy" id="1854472"/>
    <lineage>
        <taxon>Eukaryota</taxon>
        <taxon>Fungi</taxon>
        <taxon>Dikarya</taxon>
        <taxon>Ascomycota</taxon>
        <taxon>Pezizomycotina</taxon>
        <taxon>Sordariomycetes</taxon>
        <taxon>Sordariomycetidae</taxon>
        <taxon>Sordariales</taxon>
        <taxon>Chaetomiaceae</taxon>
        <taxon>Chaetomium</taxon>
    </lineage>
</organism>
<dbReference type="AlphaFoldDB" id="A0AAE0H5N0"/>
<evidence type="ECO:0000313" key="3">
    <source>
        <dbReference type="Proteomes" id="UP001278766"/>
    </source>
</evidence>
<dbReference type="RefSeq" id="XP_062653906.1">
    <property type="nucleotide sequence ID" value="XM_062808460.1"/>
</dbReference>
<evidence type="ECO:0000256" key="1">
    <source>
        <dbReference type="SAM" id="MobiDB-lite"/>
    </source>
</evidence>
<reference evidence="2" key="1">
    <citation type="journal article" date="2023" name="Mol. Phylogenet. Evol.">
        <title>Genome-scale phylogeny and comparative genomics of the fungal order Sordariales.</title>
        <authorList>
            <person name="Hensen N."/>
            <person name="Bonometti L."/>
            <person name="Westerberg I."/>
            <person name="Brannstrom I.O."/>
            <person name="Guillou S."/>
            <person name="Cros-Aarteil S."/>
            <person name="Calhoun S."/>
            <person name="Haridas S."/>
            <person name="Kuo A."/>
            <person name="Mondo S."/>
            <person name="Pangilinan J."/>
            <person name="Riley R."/>
            <person name="LaButti K."/>
            <person name="Andreopoulos B."/>
            <person name="Lipzen A."/>
            <person name="Chen C."/>
            <person name="Yan M."/>
            <person name="Daum C."/>
            <person name="Ng V."/>
            <person name="Clum A."/>
            <person name="Steindorff A."/>
            <person name="Ohm R.A."/>
            <person name="Martin F."/>
            <person name="Silar P."/>
            <person name="Natvig D.O."/>
            <person name="Lalanne C."/>
            <person name="Gautier V."/>
            <person name="Ament-Velasquez S.L."/>
            <person name="Kruys A."/>
            <person name="Hutchinson M.I."/>
            <person name="Powell A.J."/>
            <person name="Barry K."/>
            <person name="Miller A.N."/>
            <person name="Grigoriev I.V."/>
            <person name="Debuchy R."/>
            <person name="Gladieux P."/>
            <person name="Hiltunen Thoren M."/>
            <person name="Johannesson H."/>
        </authorList>
    </citation>
    <scope>NUCLEOTIDE SEQUENCE</scope>
    <source>
        <strain evidence="2">CBS 168.71</strain>
    </source>
</reference>
<sequence>MEGYQLHKLVLRDTYTTGSSAHEARRAQAMSSLTSPTAHGGMGLNADQVHEAITAATGTACELFYSHPVDPDHVSHELFQLLVWQHIYLVHSRDFPWEDLIPVAASDRTGPRASGYAEYHRDAKMKLWAHGEMKRWIDSLAPTLGQKSTFGPVDFGTANAGPVDFTATYDGPVDFTAGYDGPVDFGTATSGKVDFGKSSQRSGYGGADLDSLNNSPESVTSQGSSPTGGSALQWAAVPPRPRNIFGSSKKPAGWYQHNRSD</sequence>
<accession>A0AAE0H5N0</accession>
<dbReference type="EMBL" id="JAUEPN010000013">
    <property type="protein sequence ID" value="KAK3290392.1"/>
    <property type="molecule type" value="Genomic_DNA"/>
</dbReference>
<dbReference type="Proteomes" id="UP001278766">
    <property type="component" value="Unassembled WGS sequence"/>
</dbReference>
<reference evidence="2" key="2">
    <citation type="submission" date="2023-06" db="EMBL/GenBank/DDBJ databases">
        <authorList>
            <consortium name="Lawrence Berkeley National Laboratory"/>
            <person name="Haridas S."/>
            <person name="Hensen N."/>
            <person name="Bonometti L."/>
            <person name="Westerberg I."/>
            <person name="Brannstrom I.O."/>
            <person name="Guillou S."/>
            <person name="Cros-Aarteil S."/>
            <person name="Calhoun S."/>
            <person name="Kuo A."/>
            <person name="Mondo S."/>
            <person name="Pangilinan J."/>
            <person name="Riley R."/>
            <person name="Labutti K."/>
            <person name="Andreopoulos B."/>
            <person name="Lipzen A."/>
            <person name="Chen C."/>
            <person name="Yanf M."/>
            <person name="Daum C."/>
            <person name="Ng V."/>
            <person name="Clum A."/>
            <person name="Steindorff A."/>
            <person name="Ohm R."/>
            <person name="Martin F."/>
            <person name="Silar P."/>
            <person name="Natvig D."/>
            <person name="Lalanne C."/>
            <person name="Gautier V."/>
            <person name="Ament-Velasquez S.L."/>
            <person name="Kruys A."/>
            <person name="Hutchinson M.I."/>
            <person name="Powell A.J."/>
            <person name="Barry K."/>
            <person name="Miller A.N."/>
            <person name="Grigoriev I.V."/>
            <person name="Debuchy R."/>
            <person name="Gladieux P."/>
            <person name="Thoren M.H."/>
            <person name="Johannesson H."/>
        </authorList>
    </citation>
    <scope>NUCLEOTIDE SEQUENCE</scope>
    <source>
        <strain evidence="2">CBS 168.71</strain>
    </source>
</reference>
<protein>
    <submittedName>
        <fullName evidence="2">Uncharacterized protein</fullName>
    </submittedName>
</protein>